<sequence length="346" mass="38167">MEVVVDCCVSGRERRTAEQQRQCQGFAGQPCPPPPPPPLQSSLISALSLSLSLSLYLRLPPLPLFALSLSLSLSRGVLQCSLLFFLLTSPPLPFALEEEKNKSPPPQPQAPGLEPKRRKIPYGERPPAPLFPTTSPPGQPAQERPPFHPPPPGLTCQSLSLALSRRQSVLPRLYVRRQHGAGRRGLRSGTPQPPSLEWLGNFGPGLHNDDDDTTSPHSRQRQRNRMIGSERRIPPRKRRRHRPNFVSRESPPPFSFCYSISKLKPRPSSEPAPGHPSSSPSALPVTHPSQPKLPSSPWHRPGHVSNPRPQRKRQSQKGATSDHDEVRAKASFAGFALGRPGRPVPQ</sequence>
<name>A0A2R6WHJ2_MARPO</name>
<feature type="compositionally biased region" description="Pro residues" evidence="1">
    <location>
        <begin position="124"/>
        <end position="139"/>
    </location>
</feature>
<protein>
    <submittedName>
        <fullName evidence="2">Uncharacterized protein</fullName>
    </submittedName>
</protein>
<dbReference type="AlphaFoldDB" id="A0A2R6WHJ2"/>
<evidence type="ECO:0000313" key="2">
    <source>
        <dbReference type="EMBL" id="PTQ33326.1"/>
    </source>
</evidence>
<dbReference type="EMBL" id="KZ772762">
    <property type="protein sequence ID" value="PTQ33326.1"/>
    <property type="molecule type" value="Genomic_DNA"/>
</dbReference>
<feature type="region of interest" description="Disordered" evidence="1">
    <location>
        <begin position="174"/>
        <end position="346"/>
    </location>
</feature>
<evidence type="ECO:0000256" key="1">
    <source>
        <dbReference type="SAM" id="MobiDB-lite"/>
    </source>
</evidence>
<accession>A0A2R6WHJ2</accession>
<feature type="compositionally biased region" description="Low complexity" evidence="1">
    <location>
        <begin position="275"/>
        <end position="284"/>
    </location>
</feature>
<gene>
    <name evidence="2" type="ORF">MARPO_0090s0060</name>
</gene>
<dbReference type="Proteomes" id="UP000244005">
    <property type="component" value="Unassembled WGS sequence"/>
</dbReference>
<feature type="region of interest" description="Disordered" evidence="1">
    <location>
        <begin position="97"/>
        <end position="157"/>
    </location>
</feature>
<reference evidence="3" key="1">
    <citation type="journal article" date="2017" name="Cell">
        <title>Insights into land plant evolution garnered from the Marchantia polymorpha genome.</title>
        <authorList>
            <person name="Bowman J.L."/>
            <person name="Kohchi T."/>
            <person name="Yamato K.T."/>
            <person name="Jenkins J."/>
            <person name="Shu S."/>
            <person name="Ishizaki K."/>
            <person name="Yamaoka S."/>
            <person name="Nishihama R."/>
            <person name="Nakamura Y."/>
            <person name="Berger F."/>
            <person name="Adam C."/>
            <person name="Aki S.S."/>
            <person name="Althoff F."/>
            <person name="Araki T."/>
            <person name="Arteaga-Vazquez M.A."/>
            <person name="Balasubrmanian S."/>
            <person name="Barry K."/>
            <person name="Bauer D."/>
            <person name="Boehm C.R."/>
            <person name="Briginshaw L."/>
            <person name="Caballero-Perez J."/>
            <person name="Catarino B."/>
            <person name="Chen F."/>
            <person name="Chiyoda S."/>
            <person name="Chovatia M."/>
            <person name="Davies K.M."/>
            <person name="Delmans M."/>
            <person name="Demura T."/>
            <person name="Dierschke T."/>
            <person name="Dolan L."/>
            <person name="Dorantes-Acosta A.E."/>
            <person name="Eklund D.M."/>
            <person name="Florent S.N."/>
            <person name="Flores-Sandoval E."/>
            <person name="Fujiyama A."/>
            <person name="Fukuzawa H."/>
            <person name="Galik B."/>
            <person name="Grimanelli D."/>
            <person name="Grimwood J."/>
            <person name="Grossniklaus U."/>
            <person name="Hamada T."/>
            <person name="Haseloff J."/>
            <person name="Hetherington A.J."/>
            <person name="Higo A."/>
            <person name="Hirakawa Y."/>
            <person name="Hundley H.N."/>
            <person name="Ikeda Y."/>
            <person name="Inoue K."/>
            <person name="Inoue S.I."/>
            <person name="Ishida S."/>
            <person name="Jia Q."/>
            <person name="Kakita M."/>
            <person name="Kanazawa T."/>
            <person name="Kawai Y."/>
            <person name="Kawashima T."/>
            <person name="Kennedy M."/>
            <person name="Kinose K."/>
            <person name="Kinoshita T."/>
            <person name="Kohara Y."/>
            <person name="Koide E."/>
            <person name="Komatsu K."/>
            <person name="Kopischke S."/>
            <person name="Kubo M."/>
            <person name="Kyozuka J."/>
            <person name="Lagercrantz U."/>
            <person name="Lin S.S."/>
            <person name="Lindquist E."/>
            <person name="Lipzen A.M."/>
            <person name="Lu C.W."/>
            <person name="De Luna E."/>
            <person name="Martienssen R.A."/>
            <person name="Minamino N."/>
            <person name="Mizutani M."/>
            <person name="Mizutani M."/>
            <person name="Mochizuki N."/>
            <person name="Monte I."/>
            <person name="Mosher R."/>
            <person name="Nagasaki H."/>
            <person name="Nakagami H."/>
            <person name="Naramoto S."/>
            <person name="Nishitani K."/>
            <person name="Ohtani M."/>
            <person name="Okamoto T."/>
            <person name="Okumura M."/>
            <person name="Phillips J."/>
            <person name="Pollak B."/>
            <person name="Reinders A."/>
            <person name="Rovekamp M."/>
            <person name="Sano R."/>
            <person name="Sawa S."/>
            <person name="Schmid M.W."/>
            <person name="Shirakawa M."/>
            <person name="Solano R."/>
            <person name="Spunde A."/>
            <person name="Suetsugu N."/>
            <person name="Sugano S."/>
            <person name="Sugiyama A."/>
            <person name="Sun R."/>
            <person name="Suzuki Y."/>
            <person name="Takenaka M."/>
            <person name="Takezawa D."/>
            <person name="Tomogane H."/>
            <person name="Tsuzuki M."/>
            <person name="Ueda T."/>
            <person name="Umeda M."/>
            <person name="Ward J.M."/>
            <person name="Watanabe Y."/>
            <person name="Yazaki K."/>
            <person name="Yokoyama R."/>
            <person name="Yoshitake Y."/>
            <person name="Yotsui I."/>
            <person name="Zachgo S."/>
            <person name="Schmutz J."/>
        </authorList>
    </citation>
    <scope>NUCLEOTIDE SEQUENCE [LARGE SCALE GENOMIC DNA]</scope>
    <source>
        <strain evidence="3">Tak-1</strain>
    </source>
</reference>
<proteinExistence type="predicted"/>
<feature type="compositionally biased region" description="Basic residues" evidence="1">
    <location>
        <begin position="234"/>
        <end position="243"/>
    </location>
</feature>
<evidence type="ECO:0000313" key="3">
    <source>
        <dbReference type="Proteomes" id="UP000244005"/>
    </source>
</evidence>
<feature type="compositionally biased region" description="Basic residues" evidence="1">
    <location>
        <begin position="174"/>
        <end position="186"/>
    </location>
</feature>
<organism evidence="2 3">
    <name type="scientific">Marchantia polymorpha</name>
    <name type="common">Common liverwort</name>
    <name type="synonym">Marchantia aquatica</name>
    <dbReference type="NCBI Taxonomy" id="3197"/>
    <lineage>
        <taxon>Eukaryota</taxon>
        <taxon>Viridiplantae</taxon>
        <taxon>Streptophyta</taxon>
        <taxon>Embryophyta</taxon>
        <taxon>Marchantiophyta</taxon>
        <taxon>Marchantiopsida</taxon>
        <taxon>Marchantiidae</taxon>
        <taxon>Marchantiales</taxon>
        <taxon>Marchantiaceae</taxon>
        <taxon>Marchantia</taxon>
    </lineage>
</organism>
<keyword evidence="3" id="KW-1185">Reference proteome</keyword>